<dbReference type="SUPFAM" id="SSF141673">
    <property type="entry name" value="MOSC N-terminal domain-like"/>
    <property type="match status" value="1"/>
</dbReference>
<dbReference type="InterPro" id="IPR005303">
    <property type="entry name" value="MOCOS_middle"/>
</dbReference>
<reference evidence="2 3" key="1">
    <citation type="submission" date="2020-04" db="EMBL/GenBank/DDBJ databases">
        <title>Usitatibacter rugosus gen. nov., sp. nov. and Usitatibacter palustris sp. nov., novel members of Usitatibacteraceae fam. nov. within the order Nitrosomonadales isolated from soil.</title>
        <authorList>
            <person name="Huber K.J."/>
            <person name="Neumann-Schaal M."/>
            <person name="Geppert A."/>
            <person name="Luckner M."/>
            <person name="Wanner G."/>
            <person name="Overmann J."/>
        </authorList>
    </citation>
    <scope>NUCLEOTIDE SEQUENCE [LARGE SCALE GENOMIC DNA]</scope>
    <source>
        <strain evidence="2 3">0125_3</strain>
    </source>
</reference>
<dbReference type="PANTHER" id="PTHR14237:SF19">
    <property type="entry name" value="MITOCHONDRIAL AMIDOXIME REDUCING COMPONENT 1"/>
    <property type="match status" value="1"/>
</dbReference>
<evidence type="ECO:0000313" key="3">
    <source>
        <dbReference type="Proteomes" id="UP000501534"/>
    </source>
</evidence>
<dbReference type="GO" id="GO:0030151">
    <property type="term" value="F:molybdenum ion binding"/>
    <property type="evidence" value="ECO:0007669"/>
    <property type="project" value="InterPro"/>
</dbReference>
<dbReference type="EMBL" id="CP053069">
    <property type="protein sequence ID" value="QJR09722.1"/>
    <property type="molecule type" value="Genomic_DNA"/>
</dbReference>
<evidence type="ECO:0000313" key="2">
    <source>
        <dbReference type="EMBL" id="QJR09722.1"/>
    </source>
</evidence>
<evidence type="ECO:0000259" key="1">
    <source>
        <dbReference type="PROSITE" id="PS51340"/>
    </source>
</evidence>
<organism evidence="2 3">
    <name type="scientific">Usitatibacter rugosus</name>
    <dbReference type="NCBI Taxonomy" id="2732067"/>
    <lineage>
        <taxon>Bacteria</taxon>
        <taxon>Pseudomonadati</taxon>
        <taxon>Pseudomonadota</taxon>
        <taxon>Betaproteobacteria</taxon>
        <taxon>Nitrosomonadales</taxon>
        <taxon>Usitatibacteraceae</taxon>
        <taxon>Usitatibacter</taxon>
    </lineage>
</organism>
<sequence length="264" mass="28833">MPVTVSALRIYPVKGLGAIELTEAEVTPRGLRHDRRFMVVDPAGEFFTQRDFPRMATVWTEIEGGKLRLAGPDAGEVELPVEPTDGAPLSVRVWNSSGVAAIAPSPEADAWLSGYLDTACRLVYMPDDSRRATNPTYGGEHIVSFADGYPFLFTNEASLEELNGRLSRPVPMNRFRPNLVVKGVPAYAEDGWKEVRVGDVRFRMVKPCGRCQVTTTDQTTGEVTGPEPLSVLSEYRNDPTFGSLFGMNAVALSHGTVRVDDAVS</sequence>
<name>A0A6M4GRH4_9PROT</name>
<dbReference type="InterPro" id="IPR005302">
    <property type="entry name" value="MoCF_Sase_C"/>
</dbReference>
<accession>A0A6M4GRH4</accession>
<dbReference type="Pfam" id="PF03473">
    <property type="entry name" value="MOSC"/>
    <property type="match status" value="1"/>
</dbReference>
<dbReference type="PROSITE" id="PS51340">
    <property type="entry name" value="MOSC"/>
    <property type="match status" value="1"/>
</dbReference>
<keyword evidence="3" id="KW-1185">Reference proteome</keyword>
<dbReference type="InterPro" id="IPR011037">
    <property type="entry name" value="Pyrv_Knase-like_insert_dom_sf"/>
</dbReference>
<dbReference type="RefSeq" id="WP_171089668.1">
    <property type="nucleotide sequence ID" value="NZ_CP053069.1"/>
</dbReference>
<proteinExistence type="predicted"/>
<feature type="domain" description="MOSC" evidence="1">
    <location>
        <begin position="101"/>
        <end position="264"/>
    </location>
</feature>
<protein>
    <recommendedName>
        <fullName evidence="1">MOSC domain-containing protein</fullName>
    </recommendedName>
</protein>
<dbReference type="GO" id="GO:0030170">
    <property type="term" value="F:pyridoxal phosphate binding"/>
    <property type="evidence" value="ECO:0007669"/>
    <property type="project" value="InterPro"/>
</dbReference>
<dbReference type="PANTHER" id="PTHR14237">
    <property type="entry name" value="MOLYBDOPTERIN COFACTOR SULFURASE MOSC"/>
    <property type="match status" value="1"/>
</dbReference>
<dbReference type="KEGG" id="uru:DSM104443_00772"/>
<dbReference type="Pfam" id="PF03476">
    <property type="entry name" value="MOSC_N"/>
    <property type="match status" value="1"/>
</dbReference>
<dbReference type="GO" id="GO:0003824">
    <property type="term" value="F:catalytic activity"/>
    <property type="evidence" value="ECO:0007669"/>
    <property type="project" value="InterPro"/>
</dbReference>
<dbReference type="Proteomes" id="UP000501534">
    <property type="component" value="Chromosome"/>
</dbReference>
<dbReference type="SUPFAM" id="SSF50800">
    <property type="entry name" value="PK beta-barrel domain-like"/>
    <property type="match status" value="1"/>
</dbReference>
<dbReference type="AlphaFoldDB" id="A0A6M4GRH4"/>
<gene>
    <name evidence="2" type="primary">ycbX</name>
    <name evidence="2" type="ORF">DSM104443_00772</name>
</gene>